<dbReference type="Proteomes" id="UP000324585">
    <property type="component" value="Unassembled WGS sequence"/>
</dbReference>
<evidence type="ECO:0000313" key="2">
    <source>
        <dbReference type="Proteomes" id="UP000324585"/>
    </source>
</evidence>
<evidence type="ECO:0000313" key="1">
    <source>
        <dbReference type="EMBL" id="KAA8497540.1"/>
    </source>
</evidence>
<proteinExistence type="predicted"/>
<gene>
    <name evidence="1" type="ORF">FVE85_5125</name>
</gene>
<dbReference type="EMBL" id="VRMN01000001">
    <property type="protein sequence ID" value="KAA8497540.1"/>
    <property type="molecule type" value="Genomic_DNA"/>
</dbReference>
<protein>
    <submittedName>
        <fullName evidence="1">Uncharacterized protein</fullName>
    </submittedName>
</protein>
<name>A0A5J4Z2M3_PORPP</name>
<sequence>MVRPKCKKPACLMLKHDSGCPTVESDTADANRAAKRVEIAGLHDLKSIFQELSGEDLLHRENIMETKRALTETVKDGGSLLQNARSKVLSNLDQEEKAMGRDKPLVHTISIRMALAVTEMRCWKMRTRTGKELCC</sequence>
<reference evidence="2" key="1">
    <citation type="journal article" date="2019" name="Nat. Commun.">
        <title>Expansion of phycobilisome linker gene families in mesophilic red algae.</title>
        <authorList>
            <person name="Lee J."/>
            <person name="Kim D."/>
            <person name="Bhattacharya D."/>
            <person name="Yoon H.S."/>
        </authorList>
    </citation>
    <scope>NUCLEOTIDE SEQUENCE [LARGE SCALE GENOMIC DNA]</scope>
    <source>
        <strain evidence="2">CCMP 1328</strain>
    </source>
</reference>
<comment type="caution">
    <text evidence="1">The sequence shown here is derived from an EMBL/GenBank/DDBJ whole genome shotgun (WGS) entry which is preliminary data.</text>
</comment>
<accession>A0A5J4Z2M3</accession>
<organism evidence="1 2">
    <name type="scientific">Porphyridium purpureum</name>
    <name type="common">Red alga</name>
    <name type="synonym">Porphyridium cruentum</name>
    <dbReference type="NCBI Taxonomy" id="35688"/>
    <lineage>
        <taxon>Eukaryota</taxon>
        <taxon>Rhodophyta</taxon>
        <taxon>Bangiophyceae</taxon>
        <taxon>Porphyridiales</taxon>
        <taxon>Porphyridiaceae</taxon>
        <taxon>Porphyridium</taxon>
    </lineage>
</organism>
<dbReference type="AlphaFoldDB" id="A0A5J4Z2M3"/>
<keyword evidence="2" id="KW-1185">Reference proteome</keyword>